<dbReference type="STRING" id="454130.A0A0U5G2X4"/>
<reference evidence="3" key="1">
    <citation type="journal article" date="2016" name="Genome Announc.">
        <title>Draft genome sequences of fungus Aspergillus calidoustus.</title>
        <authorList>
            <person name="Horn F."/>
            <person name="Linde J."/>
            <person name="Mattern D.J."/>
            <person name="Walther G."/>
            <person name="Guthke R."/>
            <person name="Scherlach K."/>
            <person name="Martin K."/>
            <person name="Brakhage A.A."/>
            <person name="Petzke L."/>
            <person name="Valiante V."/>
        </authorList>
    </citation>
    <scope>NUCLEOTIDE SEQUENCE [LARGE SCALE GENOMIC DNA]</scope>
    <source>
        <strain evidence="3">SF006504</strain>
    </source>
</reference>
<sequence>MAYSASRRLISHIDYMALRSAKAPITHMTQEFPMNLSLSFPHEPAFAQENEVPGGYRLEPHQARNAKATGSEQEGSTSPLFNQRDSHPFDTVDGDGEYKDLLFTFPRLYSDMAVDKDPFLDRAMPLNPHNTPISLSGNQSELGSWRKDKQNALFIAKSDKNTINRVHKVAPSSDDLFGSLFNSRRARPPGPTKPSFLSDIGIPFHGRAENIPPFLESGPIEQSVRRDRRPVTLSLSLPLRTGRNVSQYAERPIIEQYLEPRPSRPKQSWETRSIIPCRYFSRPFSTRELEILGIPLKNPDMPFPAPIPTVDKLPLRRGIIDFDCEQIDQGPSDCEESTIKQTTSASSLPIRQLPQHGFSLGKLATNMLRIFPWRRGILATKENQSAPTTMIVPCLSRCETLPIGPEPLSAVGTIDGACILQINIVFPVVYLQHIAAIVAAIRGYMPSRIGLKVLSLTRLLFELTFRWLLVLLRIEIAAEMERLQDYEGGLM</sequence>
<dbReference type="AlphaFoldDB" id="A0A0U5G2X4"/>
<feature type="region of interest" description="Disordered" evidence="1">
    <location>
        <begin position="63"/>
        <end position="87"/>
    </location>
</feature>
<gene>
    <name evidence="2" type="ORF">ASPCAL07332</name>
</gene>
<evidence type="ECO:0000313" key="2">
    <source>
        <dbReference type="EMBL" id="CEL06225.1"/>
    </source>
</evidence>
<dbReference type="OrthoDB" id="4411341at2759"/>
<organism evidence="2 3">
    <name type="scientific">Aspergillus calidoustus</name>
    <dbReference type="NCBI Taxonomy" id="454130"/>
    <lineage>
        <taxon>Eukaryota</taxon>
        <taxon>Fungi</taxon>
        <taxon>Dikarya</taxon>
        <taxon>Ascomycota</taxon>
        <taxon>Pezizomycotina</taxon>
        <taxon>Eurotiomycetes</taxon>
        <taxon>Eurotiomycetidae</taxon>
        <taxon>Eurotiales</taxon>
        <taxon>Aspergillaceae</taxon>
        <taxon>Aspergillus</taxon>
        <taxon>Aspergillus subgen. Nidulantes</taxon>
    </lineage>
</organism>
<keyword evidence="3" id="KW-1185">Reference proteome</keyword>
<evidence type="ECO:0000313" key="3">
    <source>
        <dbReference type="Proteomes" id="UP000054771"/>
    </source>
</evidence>
<accession>A0A0U5G2X4</accession>
<proteinExistence type="predicted"/>
<name>A0A0U5G2X4_ASPCI</name>
<protein>
    <submittedName>
        <fullName evidence="2">Uncharacterized protein</fullName>
    </submittedName>
</protein>
<dbReference type="EMBL" id="CDMC01000005">
    <property type="protein sequence ID" value="CEL06225.1"/>
    <property type="molecule type" value="Genomic_DNA"/>
</dbReference>
<dbReference type="Proteomes" id="UP000054771">
    <property type="component" value="Unassembled WGS sequence"/>
</dbReference>
<evidence type="ECO:0000256" key="1">
    <source>
        <dbReference type="SAM" id="MobiDB-lite"/>
    </source>
</evidence>
<feature type="compositionally biased region" description="Polar residues" evidence="1">
    <location>
        <begin position="68"/>
        <end position="83"/>
    </location>
</feature>